<evidence type="ECO:0000256" key="11">
    <source>
        <dbReference type="HAMAP-Rule" id="MF_00318"/>
    </source>
</evidence>
<keyword evidence="9 11" id="KW-0456">Lyase</keyword>
<organism evidence="14 15">
    <name type="scientific">Solibaculum intestinale</name>
    <dbReference type="NCBI Taxonomy" id="3133165"/>
    <lineage>
        <taxon>Bacteria</taxon>
        <taxon>Bacillati</taxon>
        <taxon>Bacillota</taxon>
        <taxon>Clostridia</taxon>
        <taxon>Eubacteriales</taxon>
        <taxon>Oscillospiraceae</taxon>
        <taxon>Solibaculum</taxon>
    </lineage>
</organism>
<dbReference type="InterPro" id="IPR020809">
    <property type="entry name" value="Enolase_CS"/>
</dbReference>
<proteinExistence type="inferred from homology"/>
<evidence type="ECO:0000256" key="10">
    <source>
        <dbReference type="ARBA" id="ARBA00048951"/>
    </source>
</evidence>
<comment type="similarity">
    <text evidence="2 11">Belongs to the enolase family.</text>
</comment>
<feature type="domain" description="Enolase C-terminal TIM barrel" evidence="12">
    <location>
        <begin position="140"/>
        <end position="424"/>
    </location>
</feature>
<feature type="binding site" evidence="11">
    <location>
        <position position="286"/>
    </location>
    <ligand>
        <name>Mg(2+)</name>
        <dbReference type="ChEBI" id="CHEBI:18420"/>
    </ligand>
</feature>
<dbReference type="InterPro" id="IPR036849">
    <property type="entry name" value="Enolase-like_C_sf"/>
</dbReference>
<evidence type="ECO:0000256" key="6">
    <source>
        <dbReference type="ARBA" id="ARBA00022723"/>
    </source>
</evidence>
<evidence type="ECO:0000256" key="3">
    <source>
        <dbReference type="ARBA" id="ARBA00012058"/>
    </source>
</evidence>
<feature type="active site" description="Proton acceptor" evidence="11">
    <location>
        <position position="338"/>
    </location>
</feature>
<evidence type="ECO:0000256" key="5">
    <source>
        <dbReference type="ARBA" id="ARBA00022525"/>
    </source>
</evidence>
<protein>
    <recommendedName>
        <fullName evidence="4 11">Enolase</fullName>
        <ecNumber evidence="3 11">4.2.1.11</ecNumber>
    </recommendedName>
    <alternativeName>
        <fullName evidence="11">2-phospho-D-glycerate hydro-lyase</fullName>
    </alternativeName>
    <alternativeName>
        <fullName evidence="11">2-phosphoglycerate dehydratase</fullName>
    </alternativeName>
</protein>
<comment type="subcellular location">
    <subcellularLocation>
        <location evidence="11">Cytoplasm</location>
    </subcellularLocation>
    <subcellularLocation>
        <location evidence="11">Secreted</location>
    </subcellularLocation>
    <subcellularLocation>
        <location evidence="11">Cell surface</location>
    </subcellularLocation>
    <text evidence="11">Fractions of enolase are present in both the cytoplasm and on the cell surface.</text>
</comment>
<dbReference type="CDD" id="cd03313">
    <property type="entry name" value="enolase"/>
    <property type="match status" value="1"/>
</dbReference>
<feature type="domain" description="Enolase N-terminal" evidence="13">
    <location>
        <begin position="6"/>
        <end position="135"/>
    </location>
</feature>
<reference evidence="14 15" key="1">
    <citation type="submission" date="2024-03" db="EMBL/GenBank/DDBJ databases">
        <title>Human intestinal bacterial collection.</title>
        <authorList>
            <person name="Pauvert C."/>
            <person name="Hitch T.C.A."/>
            <person name="Clavel T."/>
        </authorList>
    </citation>
    <scope>NUCLEOTIDE SEQUENCE [LARGE SCALE GENOMIC DNA]</scope>
    <source>
        <strain evidence="14 15">CLA-JM-H44</strain>
    </source>
</reference>
<keyword evidence="6 11" id="KW-0479">Metal-binding</keyword>
<gene>
    <name evidence="11 14" type="primary">eno</name>
    <name evidence="14" type="ORF">WMO26_02550</name>
</gene>
<comment type="pathway">
    <text evidence="1 11">Carbohydrate degradation; glycolysis; pyruvate from D-glyceraldehyde 3-phosphate: step 4/5.</text>
</comment>
<dbReference type="SUPFAM" id="SSF51604">
    <property type="entry name" value="Enolase C-terminal domain-like"/>
    <property type="match status" value="1"/>
</dbReference>
<evidence type="ECO:0000259" key="12">
    <source>
        <dbReference type="SMART" id="SM01192"/>
    </source>
</evidence>
<dbReference type="RefSeq" id="WP_349217964.1">
    <property type="nucleotide sequence ID" value="NZ_JBBMFD010000002.1"/>
</dbReference>
<evidence type="ECO:0000256" key="8">
    <source>
        <dbReference type="ARBA" id="ARBA00023152"/>
    </source>
</evidence>
<feature type="binding site" evidence="11">
    <location>
        <position position="313"/>
    </location>
    <ligand>
        <name>Mg(2+)</name>
        <dbReference type="ChEBI" id="CHEBI:18420"/>
    </ligand>
</feature>
<dbReference type="InterPro" id="IPR029017">
    <property type="entry name" value="Enolase-like_N"/>
</dbReference>
<feature type="binding site" evidence="11">
    <location>
        <position position="389"/>
    </location>
    <ligand>
        <name>(2R)-2-phosphoglycerate</name>
        <dbReference type="ChEBI" id="CHEBI:58289"/>
    </ligand>
</feature>
<dbReference type="SFLD" id="SFLDS00001">
    <property type="entry name" value="Enolase"/>
    <property type="match status" value="1"/>
</dbReference>
<accession>A0ABV1DXC3</accession>
<dbReference type="Gene3D" id="3.30.390.10">
    <property type="entry name" value="Enolase-like, N-terminal domain"/>
    <property type="match status" value="1"/>
</dbReference>
<dbReference type="InterPro" id="IPR020810">
    <property type="entry name" value="Enolase_C"/>
</dbReference>
<evidence type="ECO:0000313" key="14">
    <source>
        <dbReference type="EMBL" id="MEQ2439702.1"/>
    </source>
</evidence>
<dbReference type="Pfam" id="PF03952">
    <property type="entry name" value="Enolase_N"/>
    <property type="match status" value="1"/>
</dbReference>
<name>A0ABV1DXC3_9FIRM</name>
<comment type="cofactor">
    <cofactor evidence="11">
        <name>Mg(2+)</name>
        <dbReference type="ChEBI" id="CHEBI:18420"/>
    </cofactor>
    <text evidence="11">Binds a second Mg(2+) ion via substrate during catalysis.</text>
</comment>
<dbReference type="HAMAP" id="MF_00318">
    <property type="entry name" value="Enolase"/>
    <property type="match status" value="1"/>
</dbReference>
<dbReference type="Proteomes" id="UP001489509">
    <property type="component" value="Unassembled WGS sequence"/>
</dbReference>
<keyword evidence="8 11" id="KW-0324">Glycolysis</keyword>
<dbReference type="InterPro" id="IPR020811">
    <property type="entry name" value="Enolase_N"/>
</dbReference>
<feature type="binding site" evidence="11">
    <location>
        <position position="368"/>
    </location>
    <ligand>
        <name>(2R)-2-phosphoglycerate</name>
        <dbReference type="ChEBI" id="CHEBI:58289"/>
    </ligand>
</feature>
<evidence type="ECO:0000256" key="9">
    <source>
        <dbReference type="ARBA" id="ARBA00023239"/>
    </source>
</evidence>
<evidence type="ECO:0000313" key="15">
    <source>
        <dbReference type="Proteomes" id="UP001489509"/>
    </source>
</evidence>
<dbReference type="NCBIfam" id="TIGR01060">
    <property type="entry name" value="eno"/>
    <property type="match status" value="1"/>
</dbReference>
<comment type="caution">
    <text evidence="14">The sequence shown here is derived from an EMBL/GenBank/DDBJ whole genome shotgun (WGS) entry which is preliminary data.</text>
</comment>
<keyword evidence="11" id="KW-0963">Cytoplasm</keyword>
<dbReference type="InterPro" id="IPR000941">
    <property type="entry name" value="Enolase"/>
</dbReference>
<keyword evidence="7 11" id="KW-0460">Magnesium</keyword>
<evidence type="ECO:0000259" key="13">
    <source>
        <dbReference type="SMART" id="SM01193"/>
    </source>
</evidence>
<dbReference type="Pfam" id="PF00113">
    <property type="entry name" value="Enolase_C"/>
    <property type="match status" value="1"/>
</dbReference>
<evidence type="ECO:0000256" key="4">
    <source>
        <dbReference type="ARBA" id="ARBA00017068"/>
    </source>
</evidence>
<feature type="binding site" evidence="11">
    <location>
        <position position="338"/>
    </location>
    <ligand>
        <name>(2R)-2-phosphoglycerate</name>
        <dbReference type="ChEBI" id="CHEBI:58289"/>
    </ligand>
</feature>
<feature type="binding site" evidence="11">
    <location>
        <position position="367"/>
    </location>
    <ligand>
        <name>(2R)-2-phosphoglycerate</name>
        <dbReference type="ChEBI" id="CHEBI:58289"/>
    </ligand>
</feature>
<dbReference type="SFLD" id="SFLDG00178">
    <property type="entry name" value="enolase"/>
    <property type="match status" value="1"/>
</dbReference>
<dbReference type="EC" id="4.2.1.11" evidence="3 11"/>
<evidence type="ECO:0000256" key="1">
    <source>
        <dbReference type="ARBA" id="ARBA00005031"/>
    </source>
</evidence>
<feature type="active site" description="Proton donor" evidence="11">
    <location>
        <position position="206"/>
    </location>
</feature>
<comment type="catalytic activity">
    <reaction evidence="10">
        <text>(2R)-2-phosphoglycerate = phosphoenolpyruvate + H2O</text>
        <dbReference type="Rhea" id="RHEA:10164"/>
        <dbReference type="ChEBI" id="CHEBI:15377"/>
        <dbReference type="ChEBI" id="CHEBI:58289"/>
        <dbReference type="ChEBI" id="CHEBI:58702"/>
        <dbReference type="EC" id="4.2.1.11"/>
    </reaction>
    <physiologicalReaction direction="left-to-right" evidence="10">
        <dbReference type="Rhea" id="RHEA:10165"/>
    </physiologicalReaction>
</comment>
<feature type="binding site" evidence="11">
    <location>
        <position position="164"/>
    </location>
    <ligand>
        <name>(2R)-2-phosphoglycerate</name>
        <dbReference type="ChEBI" id="CHEBI:58289"/>
    </ligand>
</feature>
<dbReference type="PIRSF" id="PIRSF001400">
    <property type="entry name" value="Enolase"/>
    <property type="match status" value="1"/>
</dbReference>
<dbReference type="Gene3D" id="3.20.20.120">
    <property type="entry name" value="Enolase-like C-terminal domain"/>
    <property type="match status" value="1"/>
</dbReference>
<comment type="function">
    <text evidence="11">Catalyzes the reversible conversion of 2-phosphoglycerate (2-PG) into phosphoenolpyruvate (PEP). It is essential for the degradation of carbohydrates via glycolysis.</text>
</comment>
<evidence type="ECO:0000256" key="7">
    <source>
        <dbReference type="ARBA" id="ARBA00022842"/>
    </source>
</evidence>
<sequence>MDSLTIQKVCGRQIFDSRGTPTVEACVTLSDGTCAAASVPSGASTGMFEACELRDCEKEFSGKGVYKAVNNVNTLLNDALKGKPACCPFGVDKAMQVADGTENKSALGANAILAVSLACAKAAAKAKGLEFYRYLGGVNGVTLPVPMMNILNGGAHASNNVDIQEFMIMPVGAKSFRQAMQMGVETYVQLGKTLKERGLSTTVGDEGGFAPNLDSDETALKLLVEAIEKAGYRPGQDIGIAMDAAASEWFEKDGYRFPKKGESISKAALMDYFERLCGLYPILSIEDPLSEEDFDGFSQITRRLGKTVQIVGDDLFVTNPKRLQKGIDGQSANAILVKPNQIGTLSQTMEAVRLAKRNGYGAILSHRSGETEDTSIADLAVALNAGQIKTGAPARTDRVCKYNRLLRIEQLLGESAVYAGTFYAPGKGRFFA</sequence>
<dbReference type="SMART" id="SM01192">
    <property type="entry name" value="Enolase_C"/>
    <property type="match status" value="1"/>
</dbReference>
<evidence type="ECO:0000256" key="2">
    <source>
        <dbReference type="ARBA" id="ARBA00009604"/>
    </source>
</evidence>
<feature type="binding site" evidence="11">
    <location>
        <position position="243"/>
    </location>
    <ligand>
        <name>Mg(2+)</name>
        <dbReference type="ChEBI" id="CHEBI:18420"/>
    </ligand>
</feature>
<dbReference type="PANTHER" id="PTHR11902:SF1">
    <property type="entry name" value="ENOLASE"/>
    <property type="match status" value="1"/>
</dbReference>
<keyword evidence="5 11" id="KW-0964">Secreted</keyword>
<dbReference type="SFLD" id="SFLDF00002">
    <property type="entry name" value="enolase"/>
    <property type="match status" value="1"/>
</dbReference>
<keyword evidence="15" id="KW-1185">Reference proteome</keyword>
<dbReference type="PROSITE" id="PS00164">
    <property type="entry name" value="ENOLASE"/>
    <property type="match status" value="1"/>
</dbReference>
<dbReference type="PANTHER" id="PTHR11902">
    <property type="entry name" value="ENOLASE"/>
    <property type="match status" value="1"/>
</dbReference>
<dbReference type="GO" id="GO:0004634">
    <property type="term" value="F:phosphopyruvate hydratase activity"/>
    <property type="evidence" value="ECO:0007669"/>
    <property type="project" value="UniProtKB-EC"/>
</dbReference>
<dbReference type="EMBL" id="JBBMFD010000002">
    <property type="protein sequence ID" value="MEQ2439702.1"/>
    <property type="molecule type" value="Genomic_DNA"/>
</dbReference>
<dbReference type="PRINTS" id="PR00148">
    <property type="entry name" value="ENOLASE"/>
</dbReference>
<dbReference type="SMART" id="SM01193">
    <property type="entry name" value="Enolase_N"/>
    <property type="match status" value="1"/>
</dbReference>
<dbReference type="SUPFAM" id="SSF54826">
    <property type="entry name" value="Enolase N-terminal domain-like"/>
    <property type="match status" value="1"/>
</dbReference>